<sequence>MHLQEIYARFYRSLNYDYLRASHDEYAPSPWDSTPSGADYPFVRLRLEPDITTVVGGNESGKSQVLRAITAALTGTGYDRSDFCRYSAFFGADARIVEPEFGALYSNITAEEISVLKEMTETDVPANVSRIALFRMNTTYKFRIYIEAGGSWSDALNIKKPALTRDLGVPALTVIDADVPLPNSIPWEFLVAGTPTTGPSREIVTSLFERFHANIGLFASATTVQNSASQIASIFGPSAIDEVDEETLRQYRLGADLLFKVAKIERDQVIELQRAIKDQSGYASSLVDSFNEKIAKALNFPHWWSQDSRFELVVSALEFDLQFEIRDRTGKSYSFDERSDGLKYFLSYFVQYLAHEPAADTKSELLLMDEPDRFLSSSAQQDLLRIFEDFAHPQDPARFPVQVVYVTHSPFLIDKNDARRIRVLEKGEYDEGTRVVKSVAANHYEPLRSAFGSFVAETTFISGCNLVVEGPSDQIFIAGAARWLRRKKVAERDRLDLNAITIVPAGGTEHVPYMVYLARGRDVEKPAIVVLLDSDEAGDKARRDLKKGGPTGKSLMDDKFVLQIGDERLILTVDNPAGAIAVEDLMPLGVAIDAAARYCREFVPALDVHALGLDEATVFSRPNAGKKGLLKDLETAIGTAGGRPDFHLDKIAFARCVIEVLMGDDDATATRVTTAVDISTAQANLVSLLSTLARLQRDAVRAGNVDQISSRINRIKREFIRTQKGVARREDVLDLIEQIDAQLDYSAESDAVKETLAQWRDRFKLTEDPREEIADYAELDRAITSLAYQAVRNSETS</sequence>
<dbReference type="InterPro" id="IPR051396">
    <property type="entry name" value="Bact_Antivir_Def_Nuclease"/>
</dbReference>
<dbReference type="SUPFAM" id="SSF52540">
    <property type="entry name" value="P-loop containing nucleoside triphosphate hydrolases"/>
    <property type="match status" value="1"/>
</dbReference>
<feature type="domain" description="ATPase AAA-type core" evidence="1">
    <location>
        <begin position="247"/>
        <end position="414"/>
    </location>
</feature>
<protein>
    <submittedName>
        <fullName evidence="2">AAA family ATPase</fullName>
    </submittedName>
</protein>
<accession>A0ABT4HME7</accession>
<gene>
    <name evidence="2" type="ORF">OY187_24210</name>
</gene>
<dbReference type="EMBL" id="JAPQYE010000015">
    <property type="protein sequence ID" value="MCZ0731163.1"/>
    <property type="molecule type" value="Genomic_DNA"/>
</dbReference>
<dbReference type="Proteomes" id="UP001084650">
    <property type="component" value="Unassembled WGS sequence"/>
</dbReference>
<proteinExistence type="predicted"/>
<reference evidence="2" key="1">
    <citation type="submission" date="2022-12" db="EMBL/GenBank/DDBJ databases">
        <title>Whole genome sequence of Mycolicibacterium iranicum strain SBH312.</title>
        <authorList>
            <person name="Jani J."/>
            <person name="Arifin Mustapha Z."/>
            <person name="Ahmed K."/>
            <person name="Kai Ling C."/>
        </authorList>
    </citation>
    <scope>NUCLEOTIDE SEQUENCE</scope>
    <source>
        <strain evidence="2">SBH312</strain>
    </source>
</reference>
<name>A0ABT4HME7_MYCIR</name>
<dbReference type="PANTHER" id="PTHR43581:SF2">
    <property type="entry name" value="EXCINUCLEASE ATPASE SUBUNIT"/>
    <property type="match status" value="1"/>
</dbReference>
<dbReference type="CDD" id="cd00267">
    <property type="entry name" value="ABC_ATPase"/>
    <property type="match status" value="1"/>
</dbReference>
<evidence type="ECO:0000313" key="2">
    <source>
        <dbReference type="EMBL" id="MCZ0731163.1"/>
    </source>
</evidence>
<dbReference type="RefSeq" id="WP_268787456.1">
    <property type="nucleotide sequence ID" value="NZ_JAPQYE010000015.1"/>
</dbReference>
<dbReference type="PANTHER" id="PTHR43581">
    <property type="entry name" value="ATP/GTP PHOSPHATASE"/>
    <property type="match status" value="1"/>
</dbReference>
<dbReference type="Gene3D" id="3.40.50.300">
    <property type="entry name" value="P-loop containing nucleotide triphosphate hydrolases"/>
    <property type="match status" value="1"/>
</dbReference>
<dbReference type="InterPro" id="IPR003959">
    <property type="entry name" value="ATPase_AAA_core"/>
</dbReference>
<keyword evidence="3" id="KW-1185">Reference proteome</keyword>
<dbReference type="InterPro" id="IPR027417">
    <property type="entry name" value="P-loop_NTPase"/>
</dbReference>
<evidence type="ECO:0000313" key="3">
    <source>
        <dbReference type="Proteomes" id="UP001084650"/>
    </source>
</evidence>
<dbReference type="Pfam" id="PF13304">
    <property type="entry name" value="AAA_21"/>
    <property type="match status" value="1"/>
</dbReference>
<organism evidence="2 3">
    <name type="scientific">Mycolicibacterium iranicum</name>
    <name type="common">Mycobacterium iranicum</name>
    <dbReference type="NCBI Taxonomy" id="912594"/>
    <lineage>
        <taxon>Bacteria</taxon>
        <taxon>Bacillati</taxon>
        <taxon>Actinomycetota</taxon>
        <taxon>Actinomycetes</taxon>
        <taxon>Mycobacteriales</taxon>
        <taxon>Mycobacteriaceae</taxon>
        <taxon>Mycolicibacterium</taxon>
    </lineage>
</organism>
<evidence type="ECO:0000259" key="1">
    <source>
        <dbReference type="Pfam" id="PF13304"/>
    </source>
</evidence>
<comment type="caution">
    <text evidence="2">The sequence shown here is derived from an EMBL/GenBank/DDBJ whole genome shotgun (WGS) entry which is preliminary data.</text>
</comment>